<reference evidence="5 6" key="1">
    <citation type="submission" date="2019-06" db="EMBL/GenBank/DDBJ databases">
        <title>Draft genome sequence of [Clostridium] clostridioforme NBRC 113352.</title>
        <authorList>
            <person name="Miura T."/>
            <person name="Furukawa M."/>
            <person name="Shimamura M."/>
            <person name="Ohyama Y."/>
            <person name="Yamazoe A."/>
            <person name="Kawasaki H."/>
        </authorList>
    </citation>
    <scope>NUCLEOTIDE SEQUENCE [LARGE SCALE GENOMIC DNA]</scope>
    <source>
        <strain evidence="5 6">NBRC 113352</strain>
    </source>
</reference>
<comment type="similarity">
    <text evidence="1">Belongs to the carbohydrate kinase PfkB family.</text>
</comment>
<sequence length="319" mass="34858">MVKKVVLSFGMMVCDTLLRPVDRDVLSRDCTMIEKPVQACGGDALNTAIGLSRLGIPAVMAGRVGDDLNGRFILDQCRKLGIDVSHVVTDPVYATASSFALIEENGERHFLSDVSIFDQVDDRDLPEKAIERADMVYIGSACSFSRMNQGGLARLLRRAKAHGRMTVMDAAFNQRSVCNCWMNMFKEVLPYTDVFFPSYEEASAITGCREIPEISSALKPMGLTYFGIKLGSKGCYVTDFSEERYIECPKGIRAVDTTGAGDSFMAGLMAGLVSGLSFFESAGFGCSVASHSVQHMGAAGGILPYEDELYLYNHHKNQK</sequence>
<evidence type="ECO:0000259" key="4">
    <source>
        <dbReference type="Pfam" id="PF00294"/>
    </source>
</evidence>
<dbReference type="InterPro" id="IPR011611">
    <property type="entry name" value="PfkB_dom"/>
</dbReference>
<evidence type="ECO:0000313" key="6">
    <source>
        <dbReference type="Proteomes" id="UP000315200"/>
    </source>
</evidence>
<dbReference type="GO" id="GO:0006974">
    <property type="term" value="P:DNA damage response"/>
    <property type="evidence" value="ECO:0007669"/>
    <property type="project" value="TreeGrafter"/>
</dbReference>
<dbReference type="Proteomes" id="UP000315200">
    <property type="component" value="Unassembled WGS sequence"/>
</dbReference>
<dbReference type="PANTHER" id="PTHR43085">
    <property type="entry name" value="HEXOKINASE FAMILY MEMBER"/>
    <property type="match status" value="1"/>
</dbReference>
<dbReference type="EMBL" id="BJLB01000001">
    <property type="protein sequence ID" value="GEA36933.1"/>
    <property type="molecule type" value="Genomic_DNA"/>
</dbReference>
<dbReference type="PROSITE" id="PS00583">
    <property type="entry name" value="PFKB_KINASES_1"/>
    <property type="match status" value="1"/>
</dbReference>
<dbReference type="InterPro" id="IPR029056">
    <property type="entry name" value="Ribokinase-like"/>
</dbReference>
<keyword evidence="3 5" id="KW-0418">Kinase</keyword>
<dbReference type="Pfam" id="PF00294">
    <property type="entry name" value="PfkB"/>
    <property type="match status" value="1"/>
</dbReference>
<dbReference type="InterPro" id="IPR002173">
    <property type="entry name" value="Carboh/pur_kinase_PfkB_CS"/>
</dbReference>
<protein>
    <submittedName>
        <fullName evidence="5">Sugar kinase</fullName>
    </submittedName>
</protein>
<evidence type="ECO:0000256" key="2">
    <source>
        <dbReference type="ARBA" id="ARBA00022679"/>
    </source>
</evidence>
<evidence type="ECO:0000313" key="5">
    <source>
        <dbReference type="EMBL" id="GEA36933.1"/>
    </source>
</evidence>
<dbReference type="PROSITE" id="PS00584">
    <property type="entry name" value="PFKB_KINASES_2"/>
    <property type="match status" value="1"/>
</dbReference>
<dbReference type="GO" id="GO:0042840">
    <property type="term" value="P:D-glucuronate catabolic process"/>
    <property type="evidence" value="ECO:0007669"/>
    <property type="project" value="TreeGrafter"/>
</dbReference>
<dbReference type="GO" id="GO:0005829">
    <property type="term" value="C:cytosol"/>
    <property type="evidence" value="ECO:0007669"/>
    <property type="project" value="TreeGrafter"/>
</dbReference>
<dbReference type="Gene3D" id="3.40.1190.20">
    <property type="match status" value="1"/>
</dbReference>
<evidence type="ECO:0000256" key="1">
    <source>
        <dbReference type="ARBA" id="ARBA00010688"/>
    </source>
</evidence>
<organism evidence="5 6">
    <name type="scientific">Enterocloster clostridioformis</name>
    <dbReference type="NCBI Taxonomy" id="1531"/>
    <lineage>
        <taxon>Bacteria</taxon>
        <taxon>Bacillati</taxon>
        <taxon>Bacillota</taxon>
        <taxon>Clostridia</taxon>
        <taxon>Lachnospirales</taxon>
        <taxon>Lachnospiraceae</taxon>
        <taxon>Enterocloster</taxon>
    </lineage>
</organism>
<dbReference type="InterPro" id="IPR050306">
    <property type="entry name" value="PfkB_Carbo_kinase"/>
</dbReference>
<accession>A0A829WDB2</accession>
<dbReference type="GO" id="GO:0008673">
    <property type="term" value="F:2-dehydro-3-deoxygluconokinase activity"/>
    <property type="evidence" value="ECO:0007669"/>
    <property type="project" value="TreeGrafter"/>
</dbReference>
<dbReference type="AlphaFoldDB" id="A0A829WDB2"/>
<gene>
    <name evidence="5" type="ORF">Ccl03g_26460</name>
</gene>
<proteinExistence type="inferred from homology"/>
<evidence type="ECO:0000256" key="3">
    <source>
        <dbReference type="ARBA" id="ARBA00022777"/>
    </source>
</evidence>
<dbReference type="PANTHER" id="PTHR43085:SF15">
    <property type="entry name" value="2-DEHYDRO-3-DEOXYGLUCONOKINASE"/>
    <property type="match status" value="1"/>
</dbReference>
<comment type="caution">
    <text evidence="5">The sequence shown here is derived from an EMBL/GenBank/DDBJ whole genome shotgun (WGS) entry which is preliminary data.</text>
</comment>
<dbReference type="GO" id="GO:0019698">
    <property type="term" value="P:D-galacturonate catabolic process"/>
    <property type="evidence" value="ECO:0007669"/>
    <property type="project" value="TreeGrafter"/>
</dbReference>
<feature type="domain" description="Carbohydrate kinase PfkB" evidence="4">
    <location>
        <begin position="33"/>
        <end position="300"/>
    </location>
</feature>
<keyword evidence="2" id="KW-0808">Transferase</keyword>
<dbReference type="CDD" id="cd01166">
    <property type="entry name" value="KdgK"/>
    <property type="match status" value="1"/>
</dbReference>
<dbReference type="SUPFAM" id="SSF53613">
    <property type="entry name" value="Ribokinase-like"/>
    <property type="match status" value="1"/>
</dbReference>
<name>A0A829WDB2_9FIRM</name>